<name>J3L2L1_ORYBR</name>
<organism evidence="2">
    <name type="scientific">Oryza brachyantha</name>
    <name type="common">malo sina</name>
    <dbReference type="NCBI Taxonomy" id="4533"/>
    <lineage>
        <taxon>Eukaryota</taxon>
        <taxon>Viridiplantae</taxon>
        <taxon>Streptophyta</taxon>
        <taxon>Embryophyta</taxon>
        <taxon>Tracheophyta</taxon>
        <taxon>Spermatophyta</taxon>
        <taxon>Magnoliopsida</taxon>
        <taxon>Liliopsida</taxon>
        <taxon>Poales</taxon>
        <taxon>Poaceae</taxon>
        <taxon>BOP clade</taxon>
        <taxon>Oryzoideae</taxon>
        <taxon>Oryzeae</taxon>
        <taxon>Oryzinae</taxon>
        <taxon>Oryza</taxon>
    </lineage>
</organism>
<dbReference type="Proteomes" id="UP000006038">
    <property type="component" value="Chromosome 1"/>
</dbReference>
<keyword evidence="1" id="KW-0812">Transmembrane</keyword>
<dbReference type="EnsemblPlants" id="OB01G34670.1">
    <property type="protein sequence ID" value="OB01G34670.1"/>
    <property type="gene ID" value="OB01G34670"/>
</dbReference>
<evidence type="ECO:0000313" key="2">
    <source>
        <dbReference type="EnsemblPlants" id="OB01G34670.1"/>
    </source>
</evidence>
<feature type="transmembrane region" description="Helical" evidence="1">
    <location>
        <begin position="48"/>
        <end position="66"/>
    </location>
</feature>
<sequence length="109" mass="12599">MPCHGAMVQASKEEIGRRRLGERHVQEETLMCRSLLRLQLQQFHRKTGVRQTVSLFSILLLHFFFLKESLFHFGIQGARSVLTSVHTLCRRVPAKRNVVFGDRSVHTIS</sequence>
<dbReference type="AlphaFoldDB" id="J3L2L1"/>
<evidence type="ECO:0000313" key="3">
    <source>
        <dbReference type="Proteomes" id="UP000006038"/>
    </source>
</evidence>
<protein>
    <submittedName>
        <fullName evidence="2">Uncharacterized protein</fullName>
    </submittedName>
</protein>
<proteinExistence type="predicted"/>
<evidence type="ECO:0000256" key="1">
    <source>
        <dbReference type="SAM" id="Phobius"/>
    </source>
</evidence>
<keyword evidence="1" id="KW-0472">Membrane</keyword>
<dbReference type="HOGENOM" id="CLU_2187996_0_0_1"/>
<keyword evidence="3" id="KW-1185">Reference proteome</keyword>
<accession>J3L2L1</accession>
<reference evidence="2" key="1">
    <citation type="journal article" date="2013" name="Nat. Commun.">
        <title>Whole-genome sequencing of Oryza brachyantha reveals mechanisms underlying Oryza genome evolution.</title>
        <authorList>
            <person name="Chen J."/>
            <person name="Huang Q."/>
            <person name="Gao D."/>
            <person name="Wang J."/>
            <person name="Lang Y."/>
            <person name="Liu T."/>
            <person name="Li B."/>
            <person name="Bai Z."/>
            <person name="Luis Goicoechea J."/>
            <person name="Liang C."/>
            <person name="Chen C."/>
            <person name="Zhang W."/>
            <person name="Sun S."/>
            <person name="Liao Y."/>
            <person name="Zhang X."/>
            <person name="Yang L."/>
            <person name="Song C."/>
            <person name="Wang M."/>
            <person name="Shi J."/>
            <person name="Liu G."/>
            <person name="Liu J."/>
            <person name="Zhou H."/>
            <person name="Zhou W."/>
            <person name="Yu Q."/>
            <person name="An N."/>
            <person name="Chen Y."/>
            <person name="Cai Q."/>
            <person name="Wang B."/>
            <person name="Liu B."/>
            <person name="Min J."/>
            <person name="Huang Y."/>
            <person name="Wu H."/>
            <person name="Li Z."/>
            <person name="Zhang Y."/>
            <person name="Yin Y."/>
            <person name="Song W."/>
            <person name="Jiang J."/>
            <person name="Jackson S.A."/>
            <person name="Wing R.A."/>
            <person name="Wang J."/>
            <person name="Chen M."/>
        </authorList>
    </citation>
    <scope>NUCLEOTIDE SEQUENCE [LARGE SCALE GENOMIC DNA]</scope>
    <source>
        <strain evidence="2">cv. IRGC 101232</strain>
    </source>
</reference>
<reference evidence="2" key="2">
    <citation type="submission" date="2013-04" db="UniProtKB">
        <authorList>
            <consortium name="EnsemblPlants"/>
        </authorList>
    </citation>
    <scope>IDENTIFICATION</scope>
</reference>
<keyword evidence="1" id="KW-1133">Transmembrane helix</keyword>
<dbReference type="Gramene" id="OB01G34670.1">
    <property type="protein sequence ID" value="OB01G34670.1"/>
    <property type="gene ID" value="OB01G34670"/>
</dbReference>